<dbReference type="GO" id="GO:0003677">
    <property type="term" value="F:DNA binding"/>
    <property type="evidence" value="ECO:0007669"/>
    <property type="project" value="UniProtKB-UniRule"/>
</dbReference>
<dbReference type="Gene3D" id="1.10.1790.20">
    <property type="match status" value="1"/>
</dbReference>
<sequence length="1406" mass="159120">MIDHYELPFWNKTLDRITMKRLIGKLVVCFGIASTTNILDQVKTLGFQQATKASISSGIDDLSAVPTRNWLVQDAEKQGYISKGHHRCGSLHAIEKLRQSIEAWYATSESSKREMNPSFKMIDPANPVHMMSFSGARGTVSQVHQLLGMRGLMSDPRGQVIDLPIRRNLREGLSLTEYIISRYGARKGVVDTAVRTSDAGYLTRRLVEVVQHIAVRKKDCETAKGMAFLTSKSAEKRSVSMGTIPFRVLVGRVLADHIYWDTRCVATRNQDISYGLASHLIGSSQPIYIRSPLTCKSIYWICQLCYGWSLAHYDLVEIGEAVGIIAGQSIGEPGTQLTLRTFHTGGVFTGDIAEYVRIPFNGLINFDEKLLYPTRTRHGHPAWLCRDDLPFFIGNSKGTHDYVIPARSLLMIRTGQYVESQQVIAEVRAKEFPPKECIRKPIYPNSGGEIHWSKFLRHVRDSSCNSNWLVQEASHIWILAGSTPNLVGNAFLHKDQDRLSSGPFPLERKSNQSEDLIEARVGTSNCVDLKKGIQDFGIELKYFSNWSKCPRFNYILSNIRVERSEMEKLVFLLLEQRQKHFGRLHFMSIETQLNQVLDETRNLTTYKSFKYQTAVVGAGTIRIKNVNLEKLSLDDRTQKRKSCSYYRLVRIRDFFLISKKVYLPHDSPLFILINRATLEKSARKLSNVASETDGFSDMENRSQVSIRIPSGYIYNPNRQANNLILWGDKILISSGIEIKDWVLSQPFSFSQEREKPIPTISVALYDVSSDSLAQLPYKPKTQRRAKAEIFLFICLKKCKTSQRIKIISHRAIELVRIRLLMECQKYQHENFPGKNNYLSLISVRIGNLLTTFLQVNPLVSPPKQRRINQVFQGLIPLKKYPLDQVDLPNNYNESAVNYQNIIHLTLLEPTPSILILSASDLSRPNLLVYSSSNSCEGEVVDYFHKSDARRDGFSKESEINISRNSAYKSIWKDYVNSDVQNRLFKKRRANFNFSEEKADRLGLIGTLCPIFSSSLFCYFAFGDKYVLRKGYLFHHSTRKLGFEKSHLIDENKLLLRGLANSFNNRHVSISSSIPVEFISQKPMLISLGLLSGENRCLHKGRSCLQSGQVIAIEQNHVLIRTAKMILATRGANPHKISGDIMEEGDTLITLPYDRLKSGDITQGLPKVEQLLESRSTASISAGIGDLFDRWCQSSTKLIGNPWSQLLSAGRSMEHCQLVLIDQIQKVYESQGVEICDKHLEIIVCQLTSKVIASEDGVIDVFLPGELVELSQAERMNRVVKKSICYEPTLLGMTKASLSTTSFLAEASFQETTRVLAKAALRGRIDWLKGLKENVILGNTIPVGTGSLEVVCQLRVNKNKESHLLTKVSNKRKRGNGSSLSSHHKSRDFTPRLIICKHLSQFSRIKV</sequence>
<gene>
    <name evidence="5 8" type="primary">rpoC2</name>
</gene>
<dbReference type="Pfam" id="PF04998">
    <property type="entry name" value="RNA_pol_Rpb1_5"/>
    <property type="match status" value="1"/>
</dbReference>
<comment type="function">
    <text evidence="5">DNA-dependent RNA polymerase catalyzes the transcription of DNA into RNA using the four ribonucleoside triphosphates as substrates.</text>
</comment>
<protein>
    <recommendedName>
        <fullName evidence="5">DNA-directed RNA polymerase subunit beta''</fullName>
        <ecNumber evidence="5">2.7.7.6</ecNumber>
    </recommendedName>
    <alternativeName>
        <fullName evidence="5">PEP</fullName>
    </alternativeName>
    <alternativeName>
        <fullName evidence="5">Plastid-encoded RNA polymerase subunit beta''</fullName>
        <shortName evidence="5">RNA polymerase subunit beta''</shortName>
    </alternativeName>
</protein>
<dbReference type="InterPro" id="IPR042102">
    <property type="entry name" value="RNA_pol_Rpb1_3_sf"/>
</dbReference>
<dbReference type="Gene3D" id="1.10.150.390">
    <property type="match status" value="1"/>
</dbReference>
<feature type="binding site" evidence="5">
    <location>
        <position position="305"/>
    </location>
    <ligand>
        <name>Zn(2+)</name>
        <dbReference type="ChEBI" id="CHEBI:29105"/>
    </ligand>
</feature>
<feature type="binding site" evidence="5">
    <location>
        <position position="220"/>
    </location>
    <ligand>
        <name>Zn(2+)</name>
        <dbReference type="ChEBI" id="CHEBI:29105"/>
    </ligand>
</feature>
<dbReference type="GO" id="GO:0006351">
    <property type="term" value="P:DNA-templated transcription"/>
    <property type="evidence" value="ECO:0007669"/>
    <property type="project" value="UniProtKB-UniRule"/>
</dbReference>
<keyword evidence="3 5" id="KW-0548">Nucleotidyltransferase</keyword>
<dbReference type="Gene3D" id="1.10.132.30">
    <property type="match status" value="1"/>
</dbReference>
<feature type="domain" description="RNA polymerase Rpb1" evidence="7">
    <location>
        <begin position="94"/>
        <end position="171"/>
    </location>
</feature>
<dbReference type="Pfam" id="PF05000">
    <property type="entry name" value="RNA_pol_Rpb1_4"/>
    <property type="match status" value="1"/>
</dbReference>
<dbReference type="CDD" id="cd02655">
    <property type="entry name" value="RNAP_beta'_C"/>
    <property type="match status" value="1"/>
</dbReference>
<dbReference type="InterPro" id="IPR007081">
    <property type="entry name" value="RNA_pol_Rpb1_5"/>
</dbReference>
<name>A0A3G5CUA9_9MONI</name>
<dbReference type="RefSeq" id="YP_009549348.1">
    <property type="nucleotide sequence ID" value="NC_040218.1"/>
</dbReference>
<feature type="binding site" evidence="5">
    <location>
        <position position="295"/>
    </location>
    <ligand>
        <name>Zn(2+)</name>
        <dbReference type="ChEBI" id="CHEBI:29105"/>
    </ligand>
</feature>
<evidence type="ECO:0000313" key="8">
    <source>
        <dbReference type="EMBL" id="AYW16497.1"/>
    </source>
</evidence>
<evidence type="ECO:0000256" key="5">
    <source>
        <dbReference type="HAMAP-Rule" id="MF_01324"/>
    </source>
</evidence>
<dbReference type="InterPro" id="IPR012756">
    <property type="entry name" value="DNA-dir_RpoC2_beta_pp"/>
</dbReference>
<evidence type="ECO:0000259" key="6">
    <source>
        <dbReference type="Pfam" id="PF04998"/>
    </source>
</evidence>
<keyword evidence="1 5" id="KW-0240">DNA-directed RNA polymerase</keyword>
<evidence type="ECO:0000256" key="3">
    <source>
        <dbReference type="ARBA" id="ARBA00022695"/>
    </source>
</evidence>
<comment type="cofactor">
    <cofactor evidence="5">
        <name>Zn(2+)</name>
        <dbReference type="ChEBI" id="CHEBI:29105"/>
    </cofactor>
    <text evidence="5">Binds 1 Zn(2+) ion per subunit.</text>
</comment>
<dbReference type="EC" id="2.7.7.6" evidence="5"/>
<dbReference type="HAMAP" id="MF_01324">
    <property type="entry name" value="RNApol_bact_RpoC2"/>
    <property type="match status" value="1"/>
</dbReference>
<dbReference type="GO" id="GO:0003899">
    <property type="term" value="F:DNA-directed RNA polymerase activity"/>
    <property type="evidence" value="ECO:0007669"/>
    <property type="project" value="UniProtKB-UniRule"/>
</dbReference>
<feature type="domain" description="RNA polymerase Rpb1" evidence="6">
    <location>
        <begin position="172"/>
        <end position="362"/>
    </location>
</feature>
<dbReference type="PANTHER" id="PTHR48443:SF1">
    <property type="entry name" value="DNA-DIRECTED RNA POLYMERASE SUBUNIT BETA"/>
    <property type="match status" value="1"/>
</dbReference>
<dbReference type="InterPro" id="IPR007083">
    <property type="entry name" value="RNA_pol_Rpb1_4"/>
</dbReference>
<keyword evidence="5" id="KW-0862">Zinc</keyword>
<dbReference type="PANTHER" id="PTHR48443">
    <property type="entry name" value="DNA-DIRECTED RNA POLYMERASE SUBUNIT BETA"/>
    <property type="match status" value="1"/>
</dbReference>
<organism evidence="8">
    <name type="scientific">Scoliosorus ensiformis</name>
    <dbReference type="NCBI Taxonomy" id="38541"/>
    <lineage>
        <taxon>Eukaryota</taxon>
        <taxon>Viridiplantae</taxon>
        <taxon>Streptophyta</taxon>
        <taxon>Embryophyta</taxon>
        <taxon>Tracheophyta</taxon>
        <taxon>Polypodiopsida</taxon>
        <taxon>Polypodiidae</taxon>
        <taxon>Polypodiales</taxon>
        <taxon>Pteridineae</taxon>
        <taxon>Pteridaceae</taxon>
        <taxon>Vittarioideae</taxon>
        <taxon>Scoliosorus</taxon>
    </lineage>
</organism>
<reference evidence="8" key="1">
    <citation type="journal article" date="2018" name="Genome Biol. Evol.">
        <title>Mobile Elements Shape Plastome Evolution in Ferns.</title>
        <authorList>
            <person name="Robison T.A."/>
            <person name="Grusz A.L."/>
            <person name="Wolf P.G."/>
            <person name="Mower J.P."/>
            <person name="Fauskee B.D."/>
            <person name="Sosa K."/>
            <person name="Schuettpelz E.L."/>
        </authorList>
    </citation>
    <scope>NUCLEOTIDE SEQUENCE</scope>
</reference>
<dbReference type="SUPFAM" id="SSF64484">
    <property type="entry name" value="beta and beta-prime subunits of DNA dependent RNA-polymerase"/>
    <property type="match status" value="1"/>
</dbReference>
<dbReference type="EMBL" id="MH173090">
    <property type="protein sequence ID" value="AYW16497.1"/>
    <property type="molecule type" value="Genomic_DNA"/>
</dbReference>
<evidence type="ECO:0000259" key="7">
    <source>
        <dbReference type="Pfam" id="PF05000"/>
    </source>
</evidence>
<dbReference type="GO" id="GO:0000428">
    <property type="term" value="C:DNA-directed RNA polymerase complex"/>
    <property type="evidence" value="ECO:0007669"/>
    <property type="project" value="UniProtKB-KW"/>
</dbReference>
<keyword evidence="2 5" id="KW-0808">Transferase</keyword>
<geneLocation type="chloroplast" evidence="8"/>
<keyword evidence="5" id="KW-0479">Metal-binding</keyword>
<keyword evidence="8" id="KW-0934">Plastid</keyword>
<dbReference type="GeneID" id="38747364"/>
<comment type="subunit">
    <text evidence="5">In plastids the minimal PEP RNA polymerase catalytic core is composed of four subunits: alpha, beta, beta', and beta''. When a (nuclear-encoded) sigma factor is associated with the core the holoenzyme is formed, which can initiate transcription.</text>
</comment>
<dbReference type="GO" id="GO:0009507">
    <property type="term" value="C:chloroplast"/>
    <property type="evidence" value="ECO:0007669"/>
    <property type="project" value="UniProtKB-SubCell"/>
</dbReference>
<dbReference type="GO" id="GO:0008270">
    <property type="term" value="F:zinc ion binding"/>
    <property type="evidence" value="ECO:0007669"/>
    <property type="project" value="UniProtKB-UniRule"/>
</dbReference>
<keyword evidence="4 5" id="KW-0804">Transcription</keyword>
<evidence type="ECO:0000256" key="2">
    <source>
        <dbReference type="ARBA" id="ARBA00022679"/>
    </source>
</evidence>
<dbReference type="Gene3D" id="1.10.274.100">
    <property type="entry name" value="RNA polymerase Rpb1, domain 3"/>
    <property type="match status" value="1"/>
</dbReference>
<keyword evidence="8" id="KW-0150">Chloroplast</keyword>
<feature type="binding site" evidence="5">
    <location>
        <position position="302"/>
    </location>
    <ligand>
        <name>Zn(2+)</name>
        <dbReference type="ChEBI" id="CHEBI:29105"/>
    </ligand>
</feature>
<comment type="catalytic activity">
    <reaction evidence="5">
        <text>RNA(n) + a ribonucleoside 5'-triphosphate = RNA(n+1) + diphosphate</text>
        <dbReference type="Rhea" id="RHEA:21248"/>
        <dbReference type="Rhea" id="RHEA-COMP:14527"/>
        <dbReference type="Rhea" id="RHEA-COMP:17342"/>
        <dbReference type="ChEBI" id="CHEBI:33019"/>
        <dbReference type="ChEBI" id="CHEBI:61557"/>
        <dbReference type="ChEBI" id="CHEBI:140395"/>
        <dbReference type="EC" id="2.7.7.6"/>
    </reaction>
</comment>
<dbReference type="InterPro" id="IPR038120">
    <property type="entry name" value="Rpb1_funnel_sf"/>
</dbReference>
<comment type="similarity">
    <text evidence="5">Belongs to the RNA polymerase beta' chain family. RpoC2 subfamily.</text>
</comment>
<comment type="subcellular location">
    <subcellularLocation>
        <location evidence="5">Plastid</location>
        <location evidence="5">Chloroplast</location>
    </subcellularLocation>
</comment>
<evidence type="ECO:0000256" key="4">
    <source>
        <dbReference type="ARBA" id="ARBA00023163"/>
    </source>
</evidence>
<accession>A0A3G5CUA9</accession>
<evidence type="ECO:0000256" key="1">
    <source>
        <dbReference type="ARBA" id="ARBA00022478"/>
    </source>
</evidence>
<proteinExistence type="inferred from homology"/>